<protein>
    <submittedName>
        <fullName evidence="4">Response regulator transcription factor</fullName>
    </submittedName>
</protein>
<comment type="caution">
    <text evidence="4">The sequence shown here is derived from an EMBL/GenBank/DDBJ whole genome shotgun (WGS) entry which is preliminary data.</text>
</comment>
<dbReference type="Proteomes" id="UP000659124">
    <property type="component" value="Unassembled WGS sequence"/>
</dbReference>
<dbReference type="Pfam" id="PF04397">
    <property type="entry name" value="LytTR"/>
    <property type="match status" value="1"/>
</dbReference>
<keyword evidence="1" id="KW-0597">Phosphoprotein</keyword>
<reference evidence="4 5" key="1">
    <citation type="submission" date="2020-09" db="EMBL/GenBank/DDBJ databases">
        <title>Genome sequences of type strains of Chitinophaga qingshengii and Chitinophaga varians.</title>
        <authorList>
            <person name="Kittiwongwattana C."/>
        </authorList>
    </citation>
    <scope>NUCLEOTIDE SEQUENCE [LARGE SCALE GENOMIC DNA]</scope>
    <source>
        <strain evidence="4 5">JCM 30026</strain>
    </source>
</reference>
<organism evidence="4 5">
    <name type="scientific">Chitinophaga qingshengii</name>
    <dbReference type="NCBI Taxonomy" id="1569794"/>
    <lineage>
        <taxon>Bacteria</taxon>
        <taxon>Pseudomonadati</taxon>
        <taxon>Bacteroidota</taxon>
        <taxon>Chitinophagia</taxon>
        <taxon>Chitinophagales</taxon>
        <taxon>Chitinophagaceae</taxon>
        <taxon>Chitinophaga</taxon>
    </lineage>
</organism>
<keyword evidence="5" id="KW-1185">Reference proteome</keyword>
<evidence type="ECO:0000259" key="2">
    <source>
        <dbReference type="PROSITE" id="PS50110"/>
    </source>
</evidence>
<sequence length="237" mass="27532">MSLNCLIVDDEPNAIKLLELHIQQTTDWHIVGKCYNALEALECLKHHKADVVFLDINMPRLNGMELAGLLPSQVKIVFTTAYSEFAAASYNYQTLDYLLKPITLTRFLAARQKIEASFRQGTAVEKAEEQPDQQDYFFVKSGKTLQRIRLQDLLYFEGEKEYVRVVTSKEEVLVYKRLKDIAEQLGPPFIRVHNSYIVNTSQIERIQDNHIHIADKRIPLSEKFRPDFMALIQQRFL</sequence>
<accession>A0ABR7TKG8</accession>
<dbReference type="EMBL" id="JACVFC010000001">
    <property type="protein sequence ID" value="MBC9930026.1"/>
    <property type="molecule type" value="Genomic_DNA"/>
</dbReference>
<proteinExistence type="predicted"/>
<dbReference type="PROSITE" id="PS50110">
    <property type="entry name" value="RESPONSE_REGULATORY"/>
    <property type="match status" value="1"/>
</dbReference>
<dbReference type="InterPro" id="IPR046947">
    <property type="entry name" value="LytR-like"/>
</dbReference>
<evidence type="ECO:0000259" key="3">
    <source>
        <dbReference type="PROSITE" id="PS50930"/>
    </source>
</evidence>
<dbReference type="SUPFAM" id="SSF52172">
    <property type="entry name" value="CheY-like"/>
    <property type="match status" value="1"/>
</dbReference>
<dbReference type="PANTHER" id="PTHR37299">
    <property type="entry name" value="TRANSCRIPTIONAL REGULATOR-RELATED"/>
    <property type="match status" value="1"/>
</dbReference>
<dbReference type="PANTHER" id="PTHR37299:SF1">
    <property type="entry name" value="STAGE 0 SPORULATION PROTEIN A HOMOLOG"/>
    <property type="match status" value="1"/>
</dbReference>
<dbReference type="Pfam" id="PF00072">
    <property type="entry name" value="Response_reg"/>
    <property type="match status" value="1"/>
</dbReference>
<dbReference type="SMART" id="SM00448">
    <property type="entry name" value="REC"/>
    <property type="match status" value="1"/>
</dbReference>
<feature type="modified residue" description="4-aspartylphosphate" evidence="1">
    <location>
        <position position="55"/>
    </location>
</feature>
<name>A0ABR7TKG8_9BACT</name>
<evidence type="ECO:0000313" key="4">
    <source>
        <dbReference type="EMBL" id="MBC9930026.1"/>
    </source>
</evidence>
<feature type="domain" description="Response regulatory" evidence="2">
    <location>
        <begin position="4"/>
        <end position="115"/>
    </location>
</feature>
<dbReference type="InterPro" id="IPR001789">
    <property type="entry name" value="Sig_transdc_resp-reg_receiver"/>
</dbReference>
<dbReference type="PROSITE" id="PS50930">
    <property type="entry name" value="HTH_LYTTR"/>
    <property type="match status" value="1"/>
</dbReference>
<dbReference type="SMART" id="SM00850">
    <property type="entry name" value="LytTR"/>
    <property type="match status" value="1"/>
</dbReference>
<gene>
    <name evidence="4" type="ORF">ICL07_06530</name>
</gene>
<dbReference type="Gene3D" id="2.40.50.1020">
    <property type="entry name" value="LytTr DNA-binding domain"/>
    <property type="match status" value="1"/>
</dbReference>
<evidence type="ECO:0000256" key="1">
    <source>
        <dbReference type="PROSITE-ProRule" id="PRU00169"/>
    </source>
</evidence>
<feature type="domain" description="HTH LytTR-type" evidence="3">
    <location>
        <begin position="137"/>
        <end position="234"/>
    </location>
</feature>
<dbReference type="InterPro" id="IPR011006">
    <property type="entry name" value="CheY-like_superfamily"/>
</dbReference>
<dbReference type="RefSeq" id="WP_188087113.1">
    <property type="nucleotide sequence ID" value="NZ_JACVFC010000001.1"/>
</dbReference>
<evidence type="ECO:0000313" key="5">
    <source>
        <dbReference type="Proteomes" id="UP000659124"/>
    </source>
</evidence>
<dbReference type="Gene3D" id="3.40.50.2300">
    <property type="match status" value="1"/>
</dbReference>
<dbReference type="InterPro" id="IPR007492">
    <property type="entry name" value="LytTR_DNA-bd_dom"/>
</dbReference>